<protein>
    <submittedName>
        <fullName evidence="2">Uncharacterized protein</fullName>
    </submittedName>
</protein>
<feature type="region of interest" description="Disordered" evidence="1">
    <location>
        <begin position="54"/>
        <end position="161"/>
    </location>
</feature>
<feature type="compositionally biased region" description="Low complexity" evidence="1">
    <location>
        <begin position="90"/>
        <end position="99"/>
    </location>
</feature>
<feature type="region of interest" description="Disordered" evidence="1">
    <location>
        <begin position="197"/>
        <end position="232"/>
    </location>
</feature>
<evidence type="ECO:0000313" key="3">
    <source>
        <dbReference type="Proteomes" id="UP000652761"/>
    </source>
</evidence>
<accession>A0A843UQF3</accession>
<dbReference type="EMBL" id="NMUH01000732">
    <property type="protein sequence ID" value="MQL83990.1"/>
    <property type="molecule type" value="Genomic_DNA"/>
</dbReference>
<sequence>MVLLSSGREQYNATTTNQGRSTHTTPTETNGVGHKAEAVLSTPAETTEQQVRMTSHHKHCHLRPLQGRGPTSRTTPGPGHTARNERRTVLRGTLTRTTVNGSGKLLQNTRQPSDAPQPRGQRDNNKKCAQHSPGETSLPPEPIEKSSRSTSLEFTTSQHQADNKCRQVSQCSTGDATLHTKHLLSSTSRAQRTGIQGQTHNNHNTHPNNKGVGKLHTSVPSRAGTQEWDHGI</sequence>
<feature type="compositionally biased region" description="Low complexity" evidence="1">
    <location>
        <begin position="199"/>
        <end position="209"/>
    </location>
</feature>
<reference evidence="2" key="1">
    <citation type="submission" date="2017-07" db="EMBL/GenBank/DDBJ databases">
        <title>Taro Niue Genome Assembly and Annotation.</title>
        <authorList>
            <person name="Atibalentja N."/>
            <person name="Keating K."/>
            <person name="Fields C.J."/>
        </authorList>
    </citation>
    <scope>NUCLEOTIDE SEQUENCE</scope>
    <source>
        <strain evidence="2">Niue_2</strain>
        <tissue evidence="2">Leaf</tissue>
    </source>
</reference>
<feature type="compositionally biased region" description="Polar residues" evidence="1">
    <location>
        <begin position="148"/>
        <end position="161"/>
    </location>
</feature>
<keyword evidence="3" id="KW-1185">Reference proteome</keyword>
<gene>
    <name evidence="2" type="ORF">Taro_016499</name>
</gene>
<feature type="compositionally biased region" description="Polar residues" evidence="1">
    <location>
        <begin position="7"/>
        <end position="30"/>
    </location>
</feature>
<dbReference type="Proteomes" id="UP000652761">
    <property type="component" value="Unassembled WGS sequence"/>
</dbReference>
<organism evidence="2 3">
    <name type="scientific">Colocasia esculenta</name>
    <name type="common">Wild taro</name>
    <name type="synonym">Arum esculentum</name>
    <dbReference type="NCBI Taxonomy" id="4460"/>
    <lineage>
        <taxon>Eukaryota</taxon>
        <taxon>Viridiplantae</taxon>
        <taxon>Streptophyta</taxon>
        <taxon>Embryophyta</taxon>
        <taxon>Tracheophyta</taxon>
        <taxon>Spermatophyta</taxon>
        <taxon>Magnoliopsida</taxon>
        <taxon>Liliopsida</taxon>
        <taxon>Araceae</taxon>
        <taxon>Aroideae</taxon>
        <taxon>Colocasieae</taxon>
        <taxon>Colocasia</taxon>
    </lineage>
</organism>
<evidence type="ECO:0000313" key="2">
    <source>
        <dbReference type="EMBL" id="MQL83990.1"/>
    </source>
</evidence>
<dbReference type="AlphaFoldDB" id="A0A843UQF3"/>
<evidence type="ECO:0000256" key="1">
    <source>
        <dbReference type="SAM" id="MobiDB-lite"/>
    </source>
</evidence>
<name>A0A843UQF3_COLES</name>
<feature type="region of interest" description="Disordered" evidence="1">
    <location>
        <begin position="1"/>
        <end position="34"/>
    </location>
</feature>
<proteinExistence type="predicted"/>
<feature type="compositionally biased region" description="Polar residues" evidence="1">
    <location>
        <begin position="105"/>
        <end position="114"/>
    </location>
</feature>
<comment type="caution">
    <text evidence="2">The sequence shown here is derived from an EMBL/GenBank/DDBJ whole genome shotgun (WGS) entry which is preliminary data.</text>
</comment>